<accession>A0A0W8FCN3</accession>
<name>A0A0W8FCN3_9ZZZZ</name>
<dbReference type="AlphaFoldDB" id="A0A0W8FCN3"/>
<protein>
    <submittedName>
        <fullName evidence="1">Uncharacterized protein</fullName>
    </submittedName>
</protein>
<dbReference type="EMBL" id="LNQE01001370">
    <property type="protein sequence ID" value="KUG18633.1"/>
    <property type="molecule type" value="Genomic_DNA"/>
</dbReference>
<proteinExistence type="predicted"/>
<organism evidence="1">
    <name type="scientific">hydrocarbon metagenome</name>
    <dbReference type="NCBI Taxonomy" id="938273"/>
    <lineage>
        <taxon>unclassified sequences</taxon>
        <taxon>metagenomes</taxon>
        <taxon>ecological metagenomes</taxon>
    </lineage>
</organism>
<comment type="caution">
    <text evidence="1">The sequence shown here is derived from an EMBL/GenBank/DDBJ whole genome shotgun (WGS) entry which is preliminary data.</text>
</comment>
<sequence length="37" mass="3925">MLSVLDANPGMIDTIITDAMNIGKKDAIFIYHSSNGG</sequence>
<gene>
    <name evidence="1" type="ORF">ASZ90_011655</name>
</gene>
<evidence type="ECO:0000313" key="1">
    <source>
        <dbReference type="EMBL" id="KUG18633.1"/>
    </source>
</evidence>
<reference evidence="1" key="1">
    <citation type="journal article" date="2015" name="Proc. Natl. Acad. Sci. U.S.A.">
        <title>Networks of energetic and metabolic interactions define dynamics in microbial communities.</title>
        <authorList>
            <person name="Embree M."/>
            <person name="Liu J.K."/>
            <person name="Al-Bassam M.M."/>
            <person name="Zengler K."/>
        </authorList>
    </citation>
    <scope>NUCLEOTIDE SEQUENCE</scope>
</reference>